<reference evidence="2 3" key="2">
    <citation type="journal article" date="2015" name="Stand. Genomic Sci.">
        <title>Draft genome sequence of marine-derived Streptomyces sp. TP-A0598, a producer of anti-MRSA antibiotic lydicamycins.</title>
        <authorList>
            <person name="Komaki H."/>
            <person name="Ichikawa N."/>
            <person name="Hosoyama A."/>
            <person name="Fujita N."/>
            <person name="Igarashi Y."/>
        </authorList>
    </citation>
    <scope>NUCLEOTIDE SEQUENCE [LARGE SCALE GENOMIC DNA]</scope>
    <source>
        <strain evidence="2 3">NBRC 110027</strain>
    </source>
</reference>
<evidence type="ECO:0000256" key="1">
    <source>
        <dbReference type="SAM" id="MobiDB-lite"/>
    </source>
</evidence>
<dbReference type="Proteomes" id="UP000048965">
    <property type="component" value="Unassembled WGS sequence"/>
</dbReference>
<name>A0A0P4R4H0_9ACTN</name>
<accession>A0A0P4R4H0</accession>
<organism evidence="2 3">
    <name type="scientific">Streptomyces lydicamycinicus</name>
    <dbReference type="NCBI Taxonomy" id="1546107"/>
    <lineage>
        <taxon>Bacteria</taxon>
        <taxon>Bacillati</taxon>
        <taxon>Actinomycetota</taxon>
        <taxon>Actinomycetes</taxon>
        <taxon>Kitasatosporales</taxon>
        <taxon>Streptomycetaceae</taxon>
        <taxon>Streptomyces</taxon>
    </lineage>
</organism>
<feature type="region of interest" description="Disordered" evidence="1">
    <location>
        <begin position="1"/>
        <end position="96"/>
    </location>
</feature>
<gene>
    <name evidence="2" type="primary">prr</name>
    <name evidence="2" type="ORF">TPA0598_03_01900</name>
</gene>
<keyword evidence="3" id="KW-1185">Reference proteome</keyword>
<evidence type="ECO:0000313" key="3">
    <source>
        <dbReference type="Proteomes" id="UP000048965"/>
    </source>
</evidence>
<proteinExistence type="predicted"/>
<dbReference type="EMBL" id="BBNO01000003">
    <property type="protein sequence ID" value="GAO07729.1"/>
    <property type="molecule type" value="Genomic_DNA"/>
</dbReference>
<protein>
    <submittedName>
        <fullName evidence="2">Gamma-aminobutyraldehyde dehydrogenase</fullName>
    </submittedName>
</protein>
<evidence type="ECO:0000313" key="2">
    <source>
        <dbReference type="EMBL" id="GAO07729.1"/>
    </source>
</evidence>
<comment type="caution">
    <text evidence="2">The sequence shown here is derived from an EMBL/GenBank/DDBJ whole genome shotgun (WGS) entry which is preliminary data.</text>
</comment>
<feature type="compositionally biased region" description="Polar residues" evidence="1">
    <location>
        <begin position="72"/>
        <end position="87"/>
    </location>
</feature>
<reference evidence="3" key="1">
    <citation type="submission" date="2014-09" db="EMBL/GenBank/DDBJ databases">
        <title>Whole genome shotgun sequence of Streptomyces sp. NBRC 110027.</title>
        <authorList>
            <person name="Komaki H."/>
            <person name="Ichikawa N."/>
            <person name="Katano-Makiyama Y."/>
            <person name="Hosoyama A."/>
            <person name="Hashimoto M."/>
            <person name="Uohara A."/>
            <person name="Kitahashi Y."/>
            <person name="Ohji S."/>
            <person name="Kimura A."/>
            <person name="Yamazoe A."/>
            <person name="Igarashi Y."/>
            <person name="Fujita N."/>
        </authorList>
    </citation>
    <scope>NUCLEOTIDE SEQUENCE [LARGE SCALE GENOMIC DNA]</scope>
    <source>
        <strain evidence="3">NBRC 110027</strain>
    </source>
</reference>
<sequence>MCAKVGNIGSHLQPIGRSSVANTSHLRGKNEDRQPGPAPRWGLTCSVPADAHGHPSGAARHPGGHANRDYSADQSGSYARVSPTTFTFPLPGEAWP</sequence>
<dbReference type="AlphaFoldDB" id="A0A0P4R4H0"/>